<dbReference type="SUPFAM" id="SSF51445">
    <property type="entry name" value="(Trans)glycosidases"/>
    <property type="match status" value="1"/>
</dbReference>
<comment type="caution">
    <text evidence="5">The sequence shown here is derived from an EMBL/GenBank/DDBJ whole genome shotgun (WGS) entry which is preliminary data.</text>
</comment>
<reference evidence="5" key="1">
    <citation type="submission" date="2020-10" db="EMBL/GenBank/DDBJ databases">
        <authorList>
            <person name="Gilroy R."/>
        </authorList>
    </citation>
    <scope>NUCLEOTIDE SEQUENCE</scope>
    <source>
        <strain evidence="5">17213</strain>
    </source>
</reference>
<dbReference type="GO" id="GO:1901135">
    <property type="term" value="P:carbohydrate derivative metabolic process"/>
    <property type="evidence" value="ECO:0007669"/>
    <property type="project" value="UniProtKB-ARBA"/>
</dbReference>
<dbReference type="Proteomes" id="UP000823631">
    <property type="component" value="Unassembled WGS sequence"/>
</dbReference>
<sequence>PYNLSGCYQEHKERFLEVVKAQYEALTPEIFCLLFDDQTLDSESAGRVQHQIIVDALSLMPGVERFVICPTYYSFDPILEKLFGPRPEHYFTDLMDGLPDKVEVFWTGPKVLSPDITPEDLKAAEKVLGRRPFIWDNYPVNDGKNSSQFLNLKPFNGRRNLAGCCSGHAVNPMLECELNKVVLKTLALKYQGMPDDEINAVWEQDLKAQFGAGADILFEQLHLLTDRGLDKLNALQKAMLIAACELEDAPNPALEEIMGFLNNEYAFDPACLT</sequence>
<dbReference type="Pfam" id="PF07555">
    <property type="entry name" value="NAGidase"/>
    <property type="match status" value="1"/>
</dbReference>
<gene>
    <name evidence="5" type="ORF">IAB19_08950</name>
</gene>
<dbReference type="PROSITE" id="PS52009">
    <property type="entry name" value="GH84"/>
    <property type="match status" value="1"/>
</dbReference>
<dbReference type="InterPro" id="IPR017853">
    <property type="entry name" value="GH"/>
</dbReference>
<accession>A0A9D9DDK7</accession>
<evidence type="ECO:0000259" key="4">
    <source>
        <dbReference type="PROSITE" id="PS52009"/>
    </source>
</evidence>
<protein>
    <submittedName>
        <fullName evidence="5">Beta-N-acetylglucosaminidase domain-containing protein</fullName>
    </submittedName>
</protein>
<dbReference type="AlphaFoldDB" id="A0A9D9DDK7"/>
<evidence type="ECO:0000256" key="1">
    <source>
        <dbReference type="ARBA" id="ARBA00022801"/>
    </source>
</evidence>
<dbReference type="GO" id="GO:0015929">
    <property type="term" value="F:hexosaminidase activity"/>
    <property type="evidence" value="ECO:0007669"/>
    <property type="project" value="UniProtKB-ARBA"/>
</dbReference>
<comment type="similarity">
    <text evidence="3">Belongs to the glycosyl hydrolase 84 family.</text>
</comment>
<keyword evidence="2 3" id="KW-0326">Glycosidase</keyword>
<dbReference type="EMBL" id="JADINH010000177">
    <property type="protein sequence ID" value="MBO8416493.1"/>
    <property type="molecule type" value="Genomic_DNA"/>
</dbReference>
<name>A0A9D9DDK7_9GAMM</name>
<organism evidence="5 6">
    <name type="scientific">Candidatus Avisuccinivibrio stercorigallinarum</name>
    <dbReference type="NCBI Taxonomy" id="2840704"/>
    <lineage>
        <taxon>Bacteria</taxon>
        <taxon>Pseudomonadati</taxon>
        <taxon>Pseudomonadota</taxon>
        <taxon>Gammaproteobacteria</taxon>
        <taxon>Aeromonadales</taxon>
        <taxon>Succinivibrionaceae</taxon>
        <taxon>Succinivibrionaceae incertae sedis</taxon>
        <taxon>Candidatus Avisuccinivibrio</taxon>
    </lineage>
</organism>
<evidence type="ECO:0000256" key="3">
    <source>
        <dbReference type="PROSITE-ProRule" id="PRU01353"/>
    </source>
</evidence>
<feature type="non-terminal residue" evidence="5">
    <location>
        <position position="1"/>
    </location>
</feature>
<dbReference type="PANTHER" id="PTHR13170:SF16">
    <property type="entry name" value="PROTEIN O-GLCNACASE"/>
    <property type="match status" value="1"/>
</dbReference>
<reference evidence="5" key="2">
    <citation type="journal article" date="2021" name="PeerJ">
        <title>Extensive microbial diversity within the chicken gut microbiome revealed by metagenomics and culture.</title>
        <authorList>
            <person name="Gilroy R."/>
            <person name="Ravi A."/>
            <person name="Getino M."/>
            <person name="Pursley I."/>
            <person name="Horton D.L."/>
            <person name="Alikhan N.F."/>
            <person name="Baker D."/>
            <person name="Gharbi K."/>
            <person name="Hall N."/>
            <person name="Watson M."/>
            <person name="Adriaenssens E.M."/>
            <person name="Foster-Nyarko E."/>
            <person name="Jarju S."/>
            <person name="Secka A."/>
            <person name="Antonio M."/>
            <person name="Oren A."/>
            <person name="Chaudhuri R.R."/>
            <person name="La Ragione R."/>
            <person name="Hildebrand F."/>
            <person name="Pallen M.J."/>
        </authorList>
    </citation>
    <scope>NUCLEOTIDE SEQUENCE</scope>
    <source>
        <strain evidence="5">17213</strain>
    </source>
</reference>
<dbReference type="InterPro" id="IPR011496">
    <property type="entry name" value="O-GlcNAcase_cat"/>
</dbReference>
<evidence type="ECO:0000313" key="5">
    <source>
        <dbReference type="EMBL" id="MBO8416493.1"/>
    </source>
</evidence>
<feature type="active site" description="Proton donor" evidence="3">
    <location>
        <position position="37"/>
    </location>
</feature>
<dbReference type="InterPro" id="IPR051822">
    <property type="entry name" value="Glycosyl_Hydrolase_84"/>
</dbReference>
<dbReference type="PANTHER" id="PTHR13170">
    <property type="entry name" value="O-GLCNACASE"/>
    <property type="match status" value="1"/>
</dbReference>
<dbReference type="Gene3D" id="3.20.20.80">
    <property type="entry name" value="Glycosidases"/>
    <property type="match status" value="1"/>
</dbReference>
<evidence type="ECO:0000256" key="2">
    <source>
        <dbReference type="ARBA" id="ARBA00023295"/>
    </source>
</evidence>
<feature type="domain" description="GH84" evidence="4">
    <location>
        <begin position="1"/>
        <end position="194"/>
    </location>
</feature>
<keyword evidence="1 3" id="KW-0378">Hydrolase</keyword>
<proteinExistence type="inferred from homology"/>
<evidence type="ECO:0000313" key="6">
    <source>
        <dbReference type="Proteomes" id="UP000823631"/>
    </source>
</evidence>